<keyword evidence="4" id="KW-0963">Cytoplasm</keyword>
<dbReference type="Pfam" id="PF00027">
    <property type="entry name" value="cNMP_binding"/>
    <property type="match status" value="2"/>
</dbReference>
<organism evidence="21 26">
    <name type="scientific">Aphanomyces astaci</name>
    <name type="common">Crayfish plague agent</name>
    <dbReference type="NCBI Taxonomy" id="112090"/>
    <lineage>
        <taxon>Eukaryota</taxon>
        <taxon>Sar</taxon>
        <taxon>Stramenopiles</taxon>
        <taxon>Oomycota</taxon>
        <taxon>Saprolegniomycetes</taxon>
        <taxon>Saprolegniales</taxon>
        <taxon>Verrucalvaceae</taxon>
        <taxon>Aphanomyces</taxon>
    </lineage>
</organism>
<dbReference type="PRINTS" id="PR00103">
    <property type="entry name" value="CAMPKINASE"/>
</dbReference>
<comment type="cofactor">
    <cofactor evidence="1">
        <name>Mg(2+)</name>
        <dbReference type="ChEBI" id="CHEBI:18420"/>
    </cofactor>
</comment>
<keyword evidence="8" id="KW-0479">Metal-binding</keyword>
<feature type="domain" description="Protein kinase" evidence="18">
    <location>
        <begin position="357"/>
        <end position="614"/>
    </location>
</feature>
<evidence type="ECO:0000256" key="11">
    <source>
        <dbReference type="ARBA" id="ARBA00022840"/>
    </source>
</evidence>
<evidence type="ECO:0000256" key="5">
    <source>
        <dbReference type="ARBA" id="ARBA00022527"/>
    </source>
</evidence>
<evidence type="ECO:0000256" key="14">
    <source>
        <dbReference type="ARBA" id="ARBA00024113"/>
    </source>
</evidence>
<dbReference type="AlphaFoldDB" id="A0A397AJV3"/>
<dbReference type="EMBL" id="QUSZ01005800">
    <property type="protein sequence ID" value="RHY08163.1"/>
    <property type="molecule type" value="Genomic_DNA"/>
</dbReference>
<dbReference type="InterPro" id="IPR000595">
    <property type="entry name" value="cNMP-bd_dom"/>
</dbReference>
<keyword evidence="5" id="KW-0723">Serine/threonine-protein kinase</keyword>
<feature type="binding site" evidence="17">
    <location>
        <position position="386"/>
    </location>
    <ligand>
        <name>ATP</name>
        <dbReference type="ChEBI" id="CHEBI:30616"/>
    </ligand>
</feature>
<dbReference type="EMBL" id="QUTI01023706">
    <property type="protein sequence ID" value="RLO07273.1"/>
    <property type="molecule type" value="Genomic_DNA"/>
</dbReference>
<feature type="domain" description="Cyclic nucleotide-binding" evidence="19">
    <location>
        <begin position="276"/>
        <end position="345"/>
    </location>
</feature>
<comment type="similarity">
    <text evidence="2">Belongs to the protein kinase superfamily. AGC Ser/Thr protein kinase family. cGMP subfamily.</text>
</comment>
<keyword evidence="11 17" id="KW-0067">ATP-binding</keyword>
<dbReference type="PANTHER" id="PTHR24353:SF37">
    <property type="entry name" value="CAMP-DEPENDENT PROTEIN KINASE CATALYTIC SUBUNIT PRKX"/>
    <property type="match status" value="1"/>
</dbReference>
<dbReference type="InterPro" id="IPR014710">
    <property type="entry name" value="RmlC-like_jellyroll"/>
</dbReference>
<dbReference type="PROSITE" id="PS00889">
    <property type="entry name" value="CNMP_BINDING_2"/>
    <property type="match status" value="1"/>
</dbReference>
<name>A0A397AJV3_APHAT</name>
<protein>
    <recommendedName>
        <fullName evidence="14">cGMP-dependent protein kinase</fullName>
        <ecNumber evidence="3">2.7.11.12</ecNumber>
    </recommendedName>
</protein>
<evidence type="ECO:0000313" key="21">
    <source>
        <dbReference type="EMBL" id="RHY08163.1"/>
    </source>
</evidence>
<dbReference type="CDD" id="cd00038">
    <property type="entry name" value="CAP_ED"/>
    <property type="match status" value="2"/>
</dbReference>
<feature type="domain" description="AGC-kinase C-terminal" evidence="20">
    <location>
        <begin position="615"/>
        <end position="670"/>
    </location>
</feature>
<keyword evidence="7" id="KW-0808">Transferase</keyword>
<dbReference type="InterPro" id="IPR000719">
    <property type="entry name" value="Prot_kinase_dom"/>
</dbReference>
<sequence>MGCTLCTMVGDPAAGVPSAALPERQTDLERVEAQARVQSGVTSVTEGVVELMLRGRRHGIFNDDTEDGTTVLDAGDVTVDVPSTLSMEDNLLIVESLRANELFSCLEPPHLEVLAKRMTVLRVHGGDIVYTQGDMGDTLYIIKSGHFDVTTNDDRMRALVVGNSFGELGLLYKCIRTETVGLSDEGGNYGDLFCLKVVCTDIGALDDIELHDGEYFGERALMKDEPRAATVYAKTGVHVMALDREVFTSDDDDDEMIVMMIGRHNLMMRSVQSIPLLKDLSELQKQQLIDQTPLIPYTANQTILTEGAFGNDFYIVVSGQVNVTQAIDDRVVHLNTLSSGDYFGEQIFAASISISTLERTKVLGIGSFGLVYIAKHVPTGRFVAVKEMYKARLETSKQMGHVLAEKDLLSSFHHPFILKYLVALQEERKVYIVTESLLGGELFQRIVNPAGVPTPLPMDSARFYAGCVVKALKYLHTRNVAYRDLKPENILLDSHGYAKIVDFGFAKKLTQKTYTLCGTPEYLAPEIVMGIGHGFMVDNWALGILIYEMVVGDSPFADIKDDHMTICRSILRGKVEFRKDADPEWRRLVEGLLTREPTKRMSCLAGAVESHPWFNGFAWDDLLAQKMPAPWTPNVVAGDDVRWFSPVDTDELAELKEWDFVSPEKDWSEF</sequence>
<accession>A0A397AJV3</accession>
<dbReference type="VEuPathDB" id="FungiDB:H257_10333"/>
<dbReference type="InterPro" id="IPR018488">
    <property type="entry name" value="cNMP-bd_CS"/>
</dbReference>
<dbReference type="Proteomes" id="UP000265427">
    <property type="component" value="Unassembled WGS sequence"/>
</dbReference>
<keyword evidence="6" id="KW-0140">cGMP</keyword>
<dbReference type="SUPFAM" id="SSF51206">
    <property type="entry name" value="cAMP-binding domain-like"/>
    <property type="match status" value="3"/>
</dbReference>
<dbReference type="Gene3D" id="3.30.200.20">
    <property type="entry name" value="Phosphorylase Kinase, domain 1"/>
    <property type="match status" value="1"/>
</dbReference>
<dbReference type="EMBL" id="QUTC01005145">
    <property type="protein sequence ID" value="RHY59997.1"/>
    <property type="molecule type" value="Genomic_DNA"/>
</dbReference>
<evidence type="ECO:0000313" key="28">
    <source>
        <dbReference type="Proteomes" id="UP000266196"/>
    </source>
</evidence>
<dbReference type="SMART" id="SM00220">
    <property type="entry name" value="S_TKc"/>
    <property type="match status" value="1"/>
</dbReference>
<dbReference type="FunFam" id="1.10.510.10:FF:000571">
    <property type="entry name" value="Maternal embryonic leucine zipper kinase"/>
    <property type="match status" value="1"/>
</dbReference>
<dbReference type="EC" id="2.7.11.12" evidence="3"/>
<evidence type="ECO:0000256" key="7">
    <source>
        <dbReference type="ARBA" id="ARBA00022679"/>
    </source>
</evidence>
<proteinExistence type="inferred from homology"/>
<dbReference type="PROSITE" id="PS50011">
    <property type="entry name" value="PROTEIN_KINASE_DOM"/>
    <property type="match status" value="1"/>
</dbReference>
<reference evidence="25 29" key="1">
    <citation type="journal article" date="2018" name="J. Invertebr. Pathol.">
        <title>New genotyping method for the causative agent of crayfish plague (Aphanomyces astaci) based on whole genome data.</title>
        <authorList>
            <person name="Minardi D."/>
            <person name="Studholme D.J."/>
            <person name="van der Giezen M."/>
            <person name="Pretto T."/>
            <person name="Oidtmann B."/>
        </authorList>
    </citation>
    <scope>NUCLEOTIDE SEQUENCE [LARGE SCALE GENOMIC DNA]</scope>
    <source>
        <strain evidence="25 29">KB13</strain>
    </source>
</reference>
<dbReference type="PROSITE" id="PS00108">
    <property type="entry name" value="PROTEIN_KINASE_ST"/>
    <property type="match status" value="1"/>
</dbReference>
<dbReference type="Proteomes" id="UP000275652">
    <property type="component" value="Unassembled WGS sequence"/>
</dbReference>
<evidence type="ECO:0000256" key="9">
    <source>
        <dbReference type="ARBA" id="ARBA00022741"/>
    </source>
</evidence>
<dbReference type="Gene3D" id="2.60.120.10">
    <property type="entry name" value="Jelly Rolls"/>
    <property type="match status" value="3"/>
</dbReference>
<comment type="catalytic activity">
    <reaction evidence="15">
        <text>L-threonyl-[protein] + ATP = O-phospho-L-threonyl-[protein] + ADP + H(+)</text>
        <dbReference type="Rhea" id="RHEA:46608"/>
        <dbReference type="Rhea" id="RHEA-COMP:11060"/>
        <dbReference type="Rhea" id="RHEA-COMP:11605"/>
        <dbReference type="ChEBI" id="CHEBI:15378"/>
        <dbReference type="ChEBI" id="CHEBI:30013"/>
        <dbReference type="ChEBI" id="CHEBI:30616"/>
        <dbReference type="ChEBI" id="CHEBI:61977"/>
        <dbReference type="ChEBI" id="CHEBI:456216"/>
        <dbReference type="EC" id="2.7.11.12"/>
    </reaction>
</comment>
<dbReference type="InterPro" id="IPR017441">
    <property type="entry name" value="Protein_kinase_ATP_BS"/>
</dbReference>
<dbReference type="EMBL" id="QUTE01010056">
    <property type="protein sequence ID" value="RHZ15560.1"/>
    <property type="molecule type" value="Genomic_DNA"/>
</dbReference>
<evidence type="ECO:0000256" key="2">
    <source>
        <dbReference type="ARBA" id="ARBA00006352"/>
    </source>
</evidence>
<evidence type="ECO:0000256" key="17">
    <source>
        <dbReference type="PROSITE-ProRule" id="PRU10141"/>
    </source>
</evidence>
<evidence type="ECO:0000256" key="3">
    <source>
        <dbReference type="ARBA" id="ARBA00012428"/>
    </source>
</evidence>
<evidence type="ECO:0000313" key="23">
    <source>
        <dbReference type="EMBL" id="RHY61094.1"/>
    </source>
</evidence>
<evidence type="ECO:0000256" key="10">
    <source>
        <dbReference type="ARBA" id="ARBA00022777"/>
    </source>
</evidence>
<keyword evidence="13" id="KW-0142">cGMP-binding</keyword>
<dbReference type="InterPro" id="IPR008271">
    <property type="entry name" value="Ser/Thr_kinase_AS"/>
</dbReference>
<dbReference type="GO" id="GO:0030553">
    <property type="term" value="F:cGMP binding"/>
    <property type="evidence" value="ECO:0007669"/>
    <property type="project" value="UniProtKB-KW"/>
</dbReference>
<comment type="caution">
    <text evidence="21">The sequence shown here is derived from an EMBL/GenBank/DDBJ whole genome shotgun (WGS) entry which is preliminary data.</text>
</comment>
<evidence type="ECO:0000313" key="29">
    <source>
        <dbReference type="Proteomes" id="UP000275652"/>
    </source>
</evidence>
<evidence type="ECO:0000313" key="25">
    <source>
        <dbReference type="EMBL" id="RLO07273.1"/>
    </source>
</evidence>
<evidence type="ECO:0000313" key="24">
    <source>
        <dbReference type="EMBL" id="RHZ15560.1"/>
    </source>
</evidence>
<dbReference type="Proteomes" id="UP000265716">
    <property type="component" value="Unassembled WGS sequence"/>
</dbReference>
<dbReference type="InterPro" id="IPR011009">
    <property type="entry name" value="Kinase-like_dom_sf"/>
</dbReference>
<dbReference type="PROSITE" id="PS50042">
    <property type="entry name" value="CNMP_BINDING_3"/>
    <property type="match status" value="2"/>
</dbReference>
<dbReference type="PANTHER" id="PTHR24353">
    <property type="entry name" value="CYCLIC NUCLEOTIDE-DEPENDENT PROTEIN KINASE"/>
    <property type="match status" value="1"/>
</dbReference>
<dbReference type="InterPro" id="IPR018490">
    <property type="entry name" value="cNMP-bd_dom_sf"/>
</dbReference>
<evidence type="ECO:0000256" key="12">
    <source>
        <dbReference type="ARBA" id="ARBA00022842"/>
    </source>
</evidence>
<feature type="domain" description="Cyclic nucleotide-binding" evidence="19">
    <location>
        <begin position="102"/>
        <end position="247"/>
    </location>
</feature>
<evidence type="ECO:0000256" key="1">
    <source>
        <dbReference type="ARBA" id="ARBA00001946"/>
    </source>
</evidence>
<keyword evidence="9 17" id="KW-0547">Nucleotide-binding</keyword>
<evidence type="ECO:0000313" key="22">
    <source>
        <dbReference type="EMBL" id="RHY59997.1"/>
    </source>
</evidence>
<evidence type="ECO:0000259" key="20">
    <source>
        <dbReference type="PROSITE" id="PS51285"/>
    </source>
</evidence>
<evidence type="ECO:0000256" key="16">
    <source>
        <dbReference type="ARBA" id="ARBA00047462"/>
    </source>
</evidence>
<evidence type="ECO:0000313" key="26">
    <source>
        <dbReference type="Proteomes" id="UP000265427"/>
    </source>
</evidence>
<evidence type="ECO:0000259" key="19">
    <source>
        <dbReference type="PROSITE" id="PS50042"/>
    </source>
</evidence>
<gene>
    <name evidence="25" type="ORF">DYB28_000004</name>
    <name evidence="24" type="ORF">DYB31_006827</name>
    <name evidence="23" type="ORF">DYB34_003194</name>
    <name evidence="21" type="ORF">DYB36_003620</name>
    <name evidence="22" type="ORF">DYB38_001156</name>
</gene>
<evidence type="ECO:0000313" key="27">
    <source>
        <dbReference type="Proteomes" id="UP000265716"/>
    </source>
</evidence>
<dbReference type="SMART" id="SM00100">
    <property type="entry name" value="cNMP"/>
    <property type="match status" value="2"/>
</dbReference>
<keyword evidence="10" id="KW-0418">Kinase</keyword>
<evidence type="ECO:0000256" key="13">
    <source>
        <dbReference type="ARBA" id="ARBA00022992"/>
    </source>
</evidence>
<dbReference type="EMBL" id="QUTB01004574">
    <property type="protein sequence ID" value="RHY61094.1"/>
    <property type="molecule type" value="Genomic_DNA"/>
</dbReference>
<evidence type="ECO:0000313" key="30">
    <source>
        <dbReference type="Proteomes" id="UP000283543"/>
    </source>
</evidence>
<dbReference type="Pfam" id="PF00069">
    <property type="entry name" value="Pkinase"/>
    <property type="match status" value="1"/>
</dbReference>
<dbReference type="SUPFAM" id="SSF56112">
    <property type="entry name" value="Protein kinase-like (PK-like)"/>
    <property type="match status" value="1"/>
</dbReference>
<evidence type="ECO:0000256" key="15">
    <source>
        <dbReference type="ARBA" id="ARBA00047298"/>
    </source>
</evidence>
<dbReference type="Proteomes" id="UP000283543">
    <property type="component" value="Unassembled WGS sequence"/>
</dbReference>
<dbReference type="PROSITE" id="PS00107">
    <property type="entry name" value="PROTEIN_KINASE_ATP"/>
    <property type="match status" value="1"/>
</dbReference>
<dbReference type="Proteomes" id="UP000266196">
    <property type="component" value="Unassembled WGS sequence"/>
</dbReference>
<evidence type="ECO:0000256" key="8">
    <source>
        <dbReference type="ARBA" id="ARBA00022723"/>
    </source>
</evidence>
<keyword evidence="12" id="KW-0460">Magnesium</keyword>
<evidence type="ECO:0000259" key="18">
    <source>
        <dbReference type="PROSITE" id="PS50011"/>
    </source>
</evidence>
<comment type="catalytic activity">
    <reaction evidence="16">
        <text>L-seryl-[protein] + ATP = O-phospho-L-seryl-[protein] + ADP + H(+)</text>
        <dbReference type="Rhea" id="RHEA:17989"/>
        <dbReference type="Rhea" id="RHEA-COMP:9863"/>
        <dbReference type="Rhea" id="RHEA-COMP:11604"/>
        <dbReference type="ChEBI" id="CHEBI:15378"/>
        <dbReference type="ChEBI" id="CHEBI:29999"/>
        <dbReference type="ChEBI" id="CHEBI:30616"/>
        <dbReference type="ChEBI" id="CHEBI:83421"/>
        <dbReference type="ChEBI" id="CHEBI:456216"/>
        <dbReference type="EC" id="2.7.11.12"/>
    </reaction>
</comment>
<dbReference type="InterPro" id="IPR000961">
    <property type="entry name" value="AGC-kinase_C"/>
</dbReference>
<dbReference type="PROSITE" id="PS51285">
    <property type="entry name" value="AGC_KINASE_CTER"/>
    <property type="match status" value="1"/>
</dbReference>
<dbReference type="Gene3D" id="1.10.510.10">
    <property type="entry name" value="Transferase(Phosphotransferase) domain 1"/>
    <property type="match status" value="1"/>
</dbReference>
<evidence type="ECO:0000256" key="4">
    <source>
        <dbReference type="ARBA" id="ARBA00022490"/>
    </source>
</evidence>
<reference evidence="26 27" key="2">
    <citation type="submission" date="2018-08" db="EMBL/GenBank/DDBJ databases">
        <title>Aphanomyces genome sequencing and annotation.</title>
        <authorList>
            <person name="Minardi D."/>
            <person name="Oidtmann B."/>
            <person name="Van Der Giezen M."/>
            <person name="Studholme D.J."/>
        </authorList>
    </citation>
    <scope>NUCLEOTIDE SEQUENCE [LARGE SCALE GENOMIC DNA]</scope>
    <source>
        <strain evidence="24 28">197901</strain>
        <strain evidence="21 26">Kv</strain>
        <strain evidence="22 27">SA</strain>
        <strain evidence="23 30">Si</strain>
    </source>
</reference>
<dbReference type="GO" id="GO:0005524">
    <property type="term" value="F:ATP binding"/>
    <property type="evidence" value="ECO:0007669"/>
    <property type="project" value="UniProtKB-UniRule"/>
</dbReference>
<dbReference type="GO" id="GO:0004692">
    <property type="term" value="F:cGMP-dependent protein kinase activity"/>
    <property type="evidence" value="ECO:0007669"/>
    <property type="project" value="UniProtKB-EC"/>
</dbReference>
<evidence type="ECO:0000256" key="6">
    <source>
        <dbReference type="ARBA" id="ARBA00022535"/>
    </source>
</evidence>